<dbReference type="EMBL" id="AAKZQX010000078">
    <property type="protein sequence ID" value="ECX6035854.1"/>
    <property type="molecule type" value="Genomic_DNA"/>
</dbReference>
<dbReference type="Pfam" id="PF00582">
    <property type="entry name" value="Usp"/>
    <property type="match status" value="1"/>
</dbReference>
<dbReference type="NCBIfam" id="NF007436">
    <property type="entry name" value="PRK09982.1"/>
    <property type="match status" value="1"/>
</dbReference>
<gene>
    <name evidence="4" type="primary">uspD</name>
    <name evidence="4" type="ORF">ATT75_24820</name>
</gene>
<dbReference type="PIRSF" id="PIRSF006276">
    <property type="entry name" value="UspA"/>
    <property type="match status" value="1"/>
</dbReference>
<sequence length="142" mass="16115">MSYKHIAVAISGNDEDKILIRKALGIVRPNDATLTLIHIDDELSSLYSGVYIPFSEEVIHNLKDISDHKIIKLANSIEWPKTKLRIEKGIIPETLLEVIQDEGCDIFICGHHHSFINRLMPSYRKIINKISADLLIVPFAED</sequence>
<organism evidence="4">
    <name type="scientific">Salmonella enterica subsp. enterica serovar Panama</name>
    <dbReference type="NCBI Taxonomy" id="29472"/>
    <lineage>
        <taxon>Bacteria</taxon>
        <taxon>Pseudomonadati</taxon>
        <taxon>Pseudomonadota</taxon>
        <taxon>Gammaproteobacteria</taxon>
        <taxon>Enterobacterales</taxon>
        <taxon>Enterobacteriaceae</taxon>
        <taxon>Salmonella</taxon>
    </lineage>
</organism>
<dbReference type="InterPro" id="IPR006015">
    <property type="entry name" value="Universal_stress_UspA"/>
</dbReference>
<protein>
    <recommendedName>
        <fullName evidence="2">Universal stress protein</fullName>
    </recommendedName>
</protein>
<proteinExistence type="inferred from homology"/>
<dbReference type="Gene3D" id="3.40.50.620">
    <property type="entry name" value="HUPs"/>
    <property type="match status" value="1"/>
</dbReference>
<accession>A0A619AKI5</accession>
<comment type="similarity">
    <text evidence="1 2">Belongs to the universal stress protein A family.</text>
</comment>
<comment type="caution">
    <text evidence="4">The sequence shown here is derived from an EMBL/GenBank/DDBJ whole genome shotgun (WGS) entry which is preliminary data.</text>
</comment>
<feature type="domain" description="UspA" evidence="3">
    <location>
        <begin position="3"/>
        <end position="138"/>
    </location>
</feature>
<evidence type="ECO:0000256" key="2">
    <source>
        <dbReference type="PIRNR" id="PIRNR006276"/>
    </source>
</evidence>
<dbReference type="InterPro" id="IPR014729">
    <property type="entry name" value="Rossmann-like_a/b/a_fold"/>
</dbReference>
<dbReference type="InterPro" id="IPR006016">
    <property type="entry name" value="UspA"/>
</dbReference>
<dbReference type="AlphaFoldDB" id="A0A619AKI5"/>
<evidence type="ECO:0000259" key="3">
    <source>
        <dbReference type="Pfam" id="PF00582"/>
    </source>
</evidence>
<evidence type="ECO:0000256" key="1">
    <source>
        <dbReference type="ARBA" id="ARBA00008791"/>
    </source>
</evidence>
<evidence type="ECO:0000313" key="4">
    <source>
        <dbReference type="EMBL" id="ECX6035854.1"/>
    </source>
</evidence>
<dbReference type="SUPFAM" id="SSF52402">
    <property type="entry name" value="Adenine nucleotide alpha hydrolases-like"/>
    <property type="match status" value="1"/>
</dbReference>
<reference evidence="4" key="1">
    <citation type="submission" date="2018-07" db="EMBL/GenBank/DDBJ databases">
        <authorList>
            <consortium name="PulseNet: The National Subtyping Network for Foodborne Disease Surveillance"/>
            <person name="Tarr C.L."/>
            <person name="Trees E."/>
            <person name="Katz L.S."/>
            <person name="Carleton-Romer H.A."/>
            <person name="Stroika S."/>
            <person name="Kucerova Z."/>
            <person name="Roache K.F."/>
            <person name="Sabol A.L."/>
            <person name="Besser J."/>
            <person name="Gerner-Smidt P."/>
        </authorList>
    </citation>
    <scope>NUCLEOTIDE SEQUENCE</scope>
    <source>
        <strain evidence="4">PNUSAS001246</strain>
    </source>
</reference>
<name>A0A619AKI5_SALET</name>